<dbReference type="Pfam" id="PF07730">
    <property type="entry name" value="HisKA_3"/>
    <property type="match status" value="1"/>
</dbReference>
<dbReference type="InterPro" id="IPR032244">
    <property type="entry name" value="LapD_MoxY_N"/>
</dbReference>
<protein>
    <recommendedName>
        <fullName evidence="3">histidine kinase</fullName>
        <ecNumber evidence="3">2.7.13.3</ecNumber>
    </recommendedName>
</protein>
<keyword evidence="6 11" id="KW-0418">Kinase</keyword>
<sequence>MTDSPSPPLSAPDRWMLSLRTQLILGFVLIDILAGIVCAGVIIVKARHAALIEMKVSVRLAEILVAESVRLTEPHTPPDRLLNTLAQQLGFIRHVRFAVFDANQQEILVDRTLTTDQLREREPAPGWFVSLIAPPAERHQMPIIAQHRKIGTVFIIEAPQDEVAEVWEDMSALTAIAFVANLAILGMLYLTFGRILVPLTRLAHGLSELEHQNFATRVAEPRIRELAEIVRRFNHLATALGETHDENRRLNQRLINLQDEERRRIALDLHDEFGPCFFGLSASLRLLKAIAASLTHEDHSSAIETLTEQTALMAEIIERMRVANRGILTSLRPMALGHVPLQKVLEILIADLSKLHAGVSISLKAEGLRYTYSEPIDLTVYRCVQESVTNAIRHSTASTITIELHEMEDMQENAKCKTCLRLVVEDSGKGIMDDIQAGFGLAGMKERVNALGGVWSIANRDGYGARVCMILPI</sequence>
<dbReference type="PANTHER" id="PTHR24421:SF58">
    <property type="entry name" value="SIGNAL TRANSDUCTION HISTIDINE-PROTEIN KINASE_PHOSPHATASE UHPB"/>
    <property type="match status" value="1"/>
</dbReference>
<dbReference type="EMBL" id="CP001280">
    <property type="protein sequence ID" value="ACK49457.1"/>
    <property type="molecule type" value="Genomic_DNA"/>
</dbReference>
<dbReference type="eggNOG" id="COG3850">
    <property type="taxonomic scope" value="Bacteria"/>
</dbReference>
<dbReference type="OrthoDB" id="9778496at2"/>
<dbReference type="PROSITE" id="PS50885">
    <property type="entry name" value="HAMP"/>
    <property type="match status" value="1"/>
</dbReference>
<keyword evidence="4" id="KW-0597">Phosphoprotein</keyword>
<proteinExistence type="predicted"/>
<evidence type="ECO:0000259" key="9">
    <source>
        <dbReference type="PROSITE" id="PS50109"/>
    </source>
</evidence>
<dbReference type="HOGENOM" id="CLU_045360_0_0_5"/>
<dbReference type="Gene3D" id="6.10.340.10">
    <property type="match status" value="1"/>
</dbReference>
<feature type="domain" description="HAMP" evidence="10">
    <location>
        <begin position="193"/>
        <end position="245"/>
    </location>
</feature>
<name>B8EJQ3_METSB</name>
<dbReference type="GO" id="GO:0000155">
    <property type="term" value="F:phosphorelay sensor kinase activity"/>
    <property type="evidence" value="ECO:0007669"/>
    <property type="project" value="InterPro"/>
</dbReference>
<dbReference type="InterPro" id="IPR050482">
    <property type="entry name" value="Sensor_HK_TwoCompSys"/>
</dbReference>
<dbReference type="CDD" id="cd06225">
    <property type="entry name" value="HAMP"/>
    <property type="match status" value="1"/>
</dbReference>
<dbReference type="Pfam" id="PF16448">
    <property type="entry name" value="LapD_MoxY_N"/>
    <property type="match status" value="1"/>
</dbReference>
<dbReference type="SUPFAM" id="SSF55874">
    <property type="entry name" value="ATPase domain of HSP90 chaperone/DNA topoisomerase II/histidine kinase"/>
    <property type="match status" value="1"/>
</dbReference>
<feature type="transmembrane region" description="Helical" evidence="8">
    <location>
        <begin position="172"/>
        <end position="192"/>
    </location>
</feature>
<evidence type="ECO:0000256" key="1">
    <source>
        <dbReference type="ARBA" id="ARBA00000085"/>
    </source>
</evidence>
<reference evidence="11 12" key="1">
    <citation type="journal article" date="2010" name="J. Bacteriol.">
        <title>Complete genome sequence of the aerobic facultative methanotroph Methylocella silvestris BL2.</title>
        <authorList>
            <person name="Chen Y."/>
            <person name="Crombie A."/>
            <person name="Rahman M.T."/>
            <person name="Dedysh S.N."/>
            <person name="Liesack W."/>
            <person name="Stott M.B."/>
            <person name="Alam M."/>
            <person name="Theisen A.R."/>
            <person name="Murrell J.C."/>
            <person name="Dunfield P.F."/>
        </authorList>
    </citation>
    <scope>NUCLEOTIDE SEQUENCE [LARGE SCALE GENOMIC DNA]</scope>
    <source>
        <strain evidence="12">DSM 15510 / CIP 108128 / LMG 27833 / NCIMB 13906 / BL2</strain>
    </source>
</reference>
<dbReference type="SMART" id="SM00387">
    <property type="entry name" value="HATPase_c"/>
    <property type="match status" value="1"/>
</dbReference>
<evidence type="ECO:0000256" key="6">
    <source>
        <dbReference type="ARBA" id="ARBA00022777"/>
    </source>
</evidence>
<keyword evidence="7" id="KW-0902">Two-component regulatory system</keyword>
<keyword evidence="5" id="KW-0808">Transferase</keyword>
<organism evidence="11 12">
    <name type="scientific">Methylocella silvestris (strain DSM 15510 / CIP 108128 / LMG 27833 / NCIMB 13906 / BL2)</name>
    <dbReference type="NCBI Taxonomy" id="395965"/>
    <lineage>
        <taxon>Bacteria</taxon>
        <taxon>Pseudomonadati</taxon>
        <taxon>Pseudomonadota</taxon>
        <taxon>Alphaproteobacteria</taxon>
        <taxon>Hyphomicrobiales</taxon>
        <taxon>Beijerinckiaceae</taxon>
        <taxon>Methylocella</taxon>
    </lineage>
</organism>
<dbReference type="InterPro" id="IPR003660">
    <property type="entry name" value="HAMP_dom"/>
</dbReference>
<evidence type="ECO:0000313" key="12">
    <source>
        <dbReference type="Proteomes" id="UP000002257"/>
    </source>
</evidence>
<dbReference type="CDD" id="cd16917">
    <property type="entry name" value="HATPase_UhpB-NarQ-NarX-like"/>
    <property type="match status" value="1"/>
</dbReference>
<dbReference type="InterPro" id="IPR003594">
    <property type="entry name" value="HATPase_dom"/>
</dbReference>
<dbReference type="PANTHER" id="PTHR24421">
    <property type="entry name" value="NITRATE/NITRITE SENSOR PROTEIN NARX-RELATED"/>
    <property type="match status" value="1"/>
</dbReference>
<dbReference type="InterPro" id="IPR005467">
    <property type="entry name" value="His_kinase_dom"/>
</dbReference>
<comment type="catalytic activity">
    <reaction evidence="1">
        <text>ATP + protein L-histidine = ADP + protein N-phospho-L-histidine.</text>
        <dbReference type="EC" id="2.7.13.3"/>
    </reaction>
</comment>
<dbReference type="SMART" id="SM00304">
    <property type="entry name" value="HAMP"/>
    <property type="match status" value="1"/>
</dbReference>
<keyword evidence="8" id="KW-0812">Transmembrane</keyword>
<evidence type="ECO:0000256" key="8">
    <source>
        <dbReference type="SAM" id="Phobius"/>
    </source>
</evidence>
<dbReference type="InterPro" id="IPR011712">
    <property type="entry name" value="Sig_transdc_His_kin_sub3_dim/P"/>
</dbReference>
<dbReference type="Pfam" id="PF00672">
    <property type="entry name" value="HAMP"/>
    <property type="match status" value="1"/>
</dbReference>
<feature type="transmembrane region" description="Helical" evidence="8">
    <location>
        <begin position="23"/>
        <end position="44"/>
    </location>
</feature>
<keyword evidence="8" id="KW-0472">Membrane</keyword>
<gene>
    <name evidence="11" type="ordered locus">Msil_0484</name>
</gene>
<dbReference type="eggNOG" id="COG4585">
    <property type="taxonomic scope" value="Bacteria"/>
</dbReference>
<dbReference type="KEGG" id="msl:Msil_0484"/>
<evidence type="ECO:0000256" key="7">
    <source>
        <dbReference type="ARBA" id="ARBA00023012"/>
    </source>
</evidence>
<keyword evidence="12" id="KW-1185">Reference proteome</keyword>
<dbReference type="EC" id="2.7.13.3" evidence="3"/>
<dbReference type="InterPro" id="IPR036890">
    <property type="entry name" value="HATPase_C_sf"/>
</dbReference>
<dbReference type="GO" id="GO:0016020">
    <property type="term" value="C:membrane"/>
    <property type="evidence" value="ECO:0007669"/>
    <property type="project" value="UniProtKB-SubCell"/>
</dbReference>
<dbReference type="STRING" id="395965.Msil_0484"/>
<dbReference type="Gene3D" id="3.30.565.10">
    <property type="entry name" value="Histidine kinase-like ATPase, C-terminal domain"/>
    <property type="match status" value="1"/>
</dbReference>
<keyword evidence="8" id="KW-1133">Transmembrane helix</keyword>
<dbReference type="AlphaFoldDB" id="B8EJQ3"/>
<evidence type="ECO:0000256" key="2">
    <source>
        <dbReference type="ARBA" id="ARBA00004370"/>
    </source>
</evidence>
<dbReference type="GO" id="GO:0046983">
    <property type="term" value="F:protein dimerization activity"/>
    <property type="evidence" value="ECO:0007669"/>
    <property type="project" value="InterPro"/>
</dbReference>
<feature type="domain" description="Histidine kinase" evidence="9">
    <location>
        <begin position="268"/>
        <end position="473"/>
    </location>
</feature>
<dbReference type="Pfam" id="PF02518">
    <property type="entry name" value="HATPase_c"/>
    <property type="match status" value="1"/>
</dbReference>
<dbReference type="Proteomes" id="UP000002257">
    <property type="component" value="Chromosome"/>
</dbReference>
<evidence type="ECO:0000256" key="3">
    <source>
        <dbReference type="ARBA" id="ARBA00012438"/>
    </source>
</evidence>
<evidence type="ECO:0000259" key="10">
    <source>
        <dbReference type="PROSITE" id="PS50885"/>
    </source>
</evidence>
<evidence type="ECO:0000256" key="4">
    <source>
        <dbReference type="ARBA" id="ARBA00022553"/>
    </source>
</evidence>
<dbReference type="PROSITE" id="PS50109">
    <property type="entry name" value="HIS_KIN"/>
    <property type="match status" value="1"/>
</dbReference>
<evidence type="ECO:0000256" key="5">
    <source>
        <dbReference type="ARBA" id="ARBA00022679"/>
    </source>
</evidence>
<evidence type="ECO:0000313" key="11">
    <source>
        <dbReference type="EMBL" id="ACK49457.1"/>
    </source>
</evidence>
<comment type="subcellular location">
    <subcellularLocation>
        <location evidence="2">Membrane</location>
    </subcellularLocation>
</comment>
<accession>B8EJQ3</accession>